<accession>A0AAQ4F009</accession>
<dbReference type="Proteomes" id="UP001321473">
    <property type="component" value="Unassembled WGS sequence"/>
</dbReference>
<name>A0AAQ4F009_AMBAM</name>
<evidence type="ECO:0000313" key="3">
    <source>
        <dbReference type="Proteomes" id="UP001321473"/>
    </source>
</evidence>
<feature type="transmembrane region" description="Helical" evidence="1">
    <location>
        <begin position="310"/>
        <end position="327"/>
    </location>
</feature>
<evidence type="ECO:0000313" key="2">
    <source>
        <dbReference type="EMBL" id="KAK8780427.1"/>
    </source>
</evidence>
<gene>
    <name evidence="2" type="ORF">V5799_018232</name>
</gene>
<evidence type="ECO:0000256" key="1">
    <source>
        <dbReference type="SAM" id="Phobius"/>
    </source>
</evidence>
<keyword evidence="1" id="KW-0812">Transmembrane</keyword>
<comment type="caution">
    <text evidence="2">The sequence shown here is derived from an EMBL/GenBank/DDBJ whole genome shotgun (WGS) entry which is preliminary data.</text>
</comment>
<proteinExistence type="predicted"/>
<keyword evidence="3" id="KW-1185">Reference proteome</keyword>
<keyword evidence="1" id="KW-1133">Transmembrane helix</keyword>
<organism evidence="2 3">
    <name type="scientific">Amblyomma americanum</name>
    <name type="common">Lone star tick</name>
    <dbReference type="NCBI Taxonomy" id="6943"/>
    <lineage>
        <taxon>Eukaryota</taxon>
        <taxon>Metazoa</taxon>
        <taxon>Ecdysozoa</taxon>
        <taxon>Arthropoda</taxon>
        <taxon>Chelicerata</taxon>
        <taxon>Arachnida</taxon>
        <taxon>Acari</taxon>
        <taxon>Parasitiformes</taxon>
        <taxon>Ixodida</taxon>
        <taxon>Ixodoidea</taxon>
        <taxon>Ixodidae</taxon>
        <taxon>Amblyomminae</taxon>
        <taxon>Amblyomma</taxon>
    </lineage>
</organism>
<dbReference type="EMBL" id="JARKHS020008867">
    <property type="protein sequence ID" value="KAK8780427.1"/>
    <property type="molecule type" value="Genomic_DNA"/>
</dbReference>
<dbReference type="AlphaFoldDB" id="A0AAQ4F009"/>
<protein>
    <submittedName>
        <fullName evidence="2">Uncharacterized protein</fullName>
    </submittedName>
</protein>
<feature type="transmembrane region" description="Helical" evidence="1">
    <location>
        <begin position="160"/>
        <end position="180"/>
    </location>
</feature>
<reference evidence="2 3" key="1">
    <citation type="journal article" date="2023" name="Arcadia Sci">
        <title>De novo assembly of a long-read Amblyomma americanum tick genome.</title>
        <authorList>
            <person name="Chou S."/>
            <person name="Poskanzer K.E."/>
            <person name="Rollins M."/>
            <person name="Thuy-Boun P.S."/>
        </authorList>
    </citation>
    <scope>NUCLEOTIDE SEQUENCE [LARGE SCALE GENOMIC DNA]</scope>
    <source>
        <strain evidence="2">F_SG_1</strain>
        <tissue evidence="2">Salivary glands</tissue>
    </source>
</reference>
<keyword evidence="1" id="KW-0472">Membrane</keyword>
<sequence length="646" mass="71659">MLCSRLDPYLQSLLVAFTFLILIFIAAAFLWPQQGDPDILPTQPDVGGLMSCAHSTVRELARYVNRSVSACTDFDRYACSDGARVAESHGPVTVNFVRAVVHPTLQGRPSGLASRALQVLHKTCVVNLLRGAMTPQRVARDVLDAFTSWFGVGAAALDPIAILGATHLTYNLHFAFVVLYTRRAKSGGYRLYFISHDGVQLDYHGAELALDAFIHAVTPSLKTSLNATFDKNVFIELRNLLLEAAKPSDEKPLNGTWGLFSRLLPNQEFDQWKVSVDSVCGCSGSVAVHIENPTIFANQMSVYANVKRRANLVAFLVVLTSVALFAAELESNRLESAVQRSAVCIASIQTHFHLWDMAAVEQLATLEKDAALEALYRAVVASTAAEMKELFRGTAAEERLRKALSSLTPVMPKNLVRPYASCLPAFGNDYVANAFALRSFQLKNKVIDVARSLGSLWLMRNFHHYVTVSHGYVVFAPSVYLEANLECGPGARFLNDHVLGLQLADAILTTLYRGVKPENGTEGLVARRFNCFTTDSDPISDLRYPWLALRIVTRTISGPTGSGQVVRAFWSKWTLTRSQVFYLLFYLRNLCAKRPSSSESEQRVRNSLFVHSFPDFAKSFGCPLRKARAENISKCLLRNQETERKY</sequence>
<feature type="transmembrane region" description="Helical" evidence="1">
    <location>
        <begin position="12"/>
        <end position="31"/>
    </location>
</feature>